<dbReference type="InterPro" id="IPR008767">
    <property type="entry name" value="Phage_SPP1_head-tail_adaptor"/>
</dbReference>
<reference evidence="1" key="1">
    <citation type="journal article" date="2021" name="Proc. Natl. Acad. Sci. U.S.A.">
        <title>A Catalog of Tens of Thousands of Viruses from Human Metagenomes Reveals Hidden Associations with Chronic Diseases.</title>
        <authorList>
            <person name="Tisza M.J."/>
            <person name="Buck C.B."/>
        </authorList>
    </citation>
    <scope>NUCLEOTIDE SEQUENCE</scope>
    <source>
        <strain evidence="1">CtneY2</strain>
    </source>
</reference>
<dbReference type="InterPro" id="IPR038666">
    <property type="entry name" value="SSP1_head-tail_sf"/>
</dbReference>
<dbReference type="EMBL" id="BK016210">
    <property type="protein sequence ID" value="DAG02486.1"/>
    <property type="molecule type" value="Genomic_DNA"/>
</dbReference>
<protein>
    <submittedName>
        <fullName evidence="1">Head tail joining protein</fullName>
    </submittedName>
</protein>
<accession>A0A8S5V706</accession>
<dbReference type="Pfam" id="PF05521">
    <property type="entry name" value="Phage_HCP"/>
    <property type="match status" value="1"/>
</dbReference>
<evidence type="ECO:0000313" key="1">
    <source>
        <dbReference type="EMBL" id="DAG02486.1"/>
    </source>
</evidence>
<sequence>MEGVTMSFGKMNGFADIIITKKVKDSEGFTTMADEVLASVRVYREGRHGSQRWVNLAAFSEATDLFRFRSIPGLGITTDHIIVTDGERFEVTSVEDVKGRGMYTEILAKKVVATVGKG</sequence>
<name>A0A8S5V706_9CAUD</name>
<proteinExistence type="predicted"/>
<dbReference type="Gene3D" id="2.40.10.270">
    <property type="entry name" value="Bacteriophage SPP1 head-tail adaptor protein"/>
    <property type="match status" value="1"/>
</dbReference>
<organism evidence="1">
    <name type="scientific">Siphoviridae sp. ctneY2</name>
    <dbReference type="NCBI Taxonomy" id="2825664"/>
    <lineage>
        <taxon>Viruses</taxon>
        <taxon>Duplodnaviria</taxon>
        <taxon>Heunggongvirae</taxon>
        <taxon>Uroviricota</taxon>
        <taxon>Caudoviricetes</taxon>
    </lineage>
</organism>